<accession>A0A1M6VIL4</accession>
<comment type="subcellular location">
    <subcellularLocation>
        <location evidence="1">Cytoplasm</location>
    </subcellularLocation>
</comment>
<dbReference type="STRING" id="169427.SAMN05192548_103939"/>
<dbReference type="Proteomes" id="UP000184395">
    <property type="component" value="Unassembled WGS sequence"/>
</dbReference>
<evidence type="ECO:0000256" key="2">
    <source>
        <dbReference type="ARBA" id="ARBA00022448"/>
    </source>
</evidence>
<dbReference type="GO" id="GO:0005829">
    <property type="term" value="C:cytosol"/>
    <property type="evidence" value="ECO:0007669"/>
    <property type="project" value="TreeGrafter"/>
</dbReference>
<organism evidence="10 11">
    <name type="scientific">Paraburkholderia terricola</name>
    <dbReference type="NCBI Taxonomy" id="169427"/>
    <lineage>
        <taxon>Bacteria</taxon>
        <taxon>Pseudomonadati</taxon>
        <taxon>Pseudomonadota</taxon>
        <taxon>Betaproteobacteria</taxon>
        <taxon>Burkholderiales</taxon>
        <taxon>Burkholderiaceae</taxon>
        <taxon>Paraburkholderia</taxon>
    </lineage>
</organism>
<keyword evidence="7" id="KW-0175">Coiled coil</keyword>
<evidence type="ECO:0000313" key="11">
    <source>
        <dbReference type="Proteomes" id="UP000184395"/>
    </source>
</evidence>
<dbReference type="GO" id="GO:0030254">
    <property type="term" value="P:protein secretion by the type III secretion system"/>
    <property type="evidence" value="ECO:0007669"/>
    <property type="project" value="InterPro"/>
</dbReference>
<keyword evidence="2" id="KW-0813">Transport</keyword>
<dbReference type="InterPro" id="IPR051472">
    <property type="entry name" value="T3SS_Stator/FliH"/>
</dbReference>
<dbReference type="PANTHER" id="PTHR34982:SF4">
    <property type="entry name" value="TYPE 3 SECRETION SYSTEM STATOR PROTEIN"/>
    <property type="match status" value="1"/>
</dbReference>
<evidence type="ECO:0000256" key="7">
    <source>
        <dbReference type="SAM" id="Coils"/>
    </source>
</evidence>
<dbReference type="EMBL" id="FRAB01000039">
    <property type="protein sequence ID" value="SHK81195.1"/>
    <property type="molecule type" value="Genomic_DNA"/>
</dbReference>
<evidence type="ECO:0000256" key="1">
    <source>
        <dbReference type="ARBA" id="ARBA00004496"/>
    </source>
</evidence>
<protein>
    <recommendedName>
        <fullName evidence="6">Type 3 secretion system stator protein</fullName>
    </recommendedName>
</protein>
<dbReference type="NCBIfam" id="TIGR02499">
    <property type="entry name" value="HrpE_YscL_not"/>
    <property type="match status" value="1"/>
</dbReference>
<keyword evidence="3" id="KW-0963">Cytoplasm</keyword>
<reference evidence="10 11" key="1">
    <citation type="submission" date="2016-11" db="EMBL/GenBank/DDBJ databases">
        <authorList>
            <person name="Jaros S."/>
            <person name="Januszkiewicz K."/>
            <person name="Wedrychowicz H."/>
        </authorList>
    </citation>
    <scope>NUCLEOTIDE SEQUENCE [LARGE SCALE GENOMIC DNA]</scope>
    <source>
        <strain evidence="10 11">LMG 20594</strain>
    </source>
</reference>
<evidence type="ECO:0000256" key="5">
    <source>
        <dbReference type="ARBA" id="ARBA00024335"/>
    </source>
</evidence>
<evidence type="ECO:0000256" key="4">
    <source>
        <dbReference type="ARBA" id="ARBA00022927"/>
    </source>
</evidence>
<dbReference type="Pfam" id="PF02108">
    <property type="entry name" value="FliH"/>
    <property type="match status" value="1"/>
</dbReference>
<evidence type="ECO:0000256" key="3">
    <source>
        <dbReference type="ARBA" id="ARBA00022490"/>
    </source>
</evidence>
<feature type="coiled-coil region" evidence="7">
    <location>
        <begin position="41"/>
        <end position="80"/>
    </location>
</feature>
<name>A0A1M6VIL4_9BURK</name>
<dbReference type="PANTHER" id="PTHR34982">
    <property type="entry name" value="YOP PROTEINS TRANSLOCATION PROTEIN L"/>
    <property type="match status" value="1"/>
</dbReference>
<comment type="similarity">
    <text evidence="5">Belongs to the SctL stator family.</text>
</comment>
<feature type="region of interest" description="Disordered" evidence="8">
    <location>
        <begin position="248"/>
        <end position="273"/>
    </location>
</feature>
<dbReference type="OrthoDB" id="6008834at2"/>
<evidence type="ECO:0000256" key="6">
    <source>
        <dbReference type="ARBA" id="ARBA00040494"/>
    </source>
</evidence>
<evidence type="ECO:0000256" key="8">
    <source>
        <dbReference type="SAM" id="MobiDB-lite"/>
    </source>
</evidence>
<sequence>MVIWLRAQQGGIGIERDVVRAADLAQLIELDRASGHFERRADELLASARREAETIQRAAEEEAERVLRAAQTKYDNAARLGYEAGRRRAIREAHEAMLHGAASERDLLVALRERIADIVMRTVTRVLGEAERDALFAQIAVGLSRSLEGTSFLTVRVAECDLDEATRAFRRVCDEHRWPVNPEVVSDAEAEPGSCVCEWDHGLIEAGLPMQLRAIASAIRRVTRTDTEPQTAAAVNIAADELLDDAPHFDDRQIDDPQFDVPHFADQPAGAPQ</sequence>
<dbReference type="RefSeq" id="WP_073431567.1">
    <property type="nucleotide sequence ID" value="NZ_CADFGY010000008.1"/>
</dbReference>
<keyword evidence="4" id="KW-0653">Protein transport</keyword>
<dbReference type="InterPro" id="IPR018035">
    <property type="entry name" value="Flagellar_FliH/T3SS_HrpE"/>
</dbReference>
<evidence type="ECO:0000259" key="9">
    <source>
        <dbReference type="Pfam" id="PF02108"/>
    </source>
</evidence>
<feature type="domain" description="Flagellar assembly protein FliH/Type III secretion system HrpE" evidence="9">
    <location>
        <begin position="110"/>
        <end position="214"/>
    </location>
</feature>
<dbReference type="AlphaFoldDB" id="A0A1M6VIL4"/>
<dbReference type="InterPro" id="IPR012842">
    <property type="entry name" value="T3SS_SctL/SctL2"/>
</dbReference>
<evidence type="ECO:0000313" key="10">
    <source>
        <dbReference type="EMBL" id="SHK81195.1"/>
    </source>
</evidence>
<proteinExistence type="inferred from homology"/>
<gene>
    <name evidence="10" type="ORF">SAMN05192548_103939</name>
</gene>